<reference evidence="1" key="2">
    <citation type="journal article" date="2015" name="Data Brief">
        <title>Shoot transcriptome of the giant reed, Arundo donax.</title>
        <authorList>
            <person name="Barrero R.A."/>
            <person name="Guerrero F.D."/>
            <person name="Moolhuijzen P."/>
            <person name="Goolsby J.A."/>
            <person name="Tidwell J."/>
            <person name="Bellgard S.E."/>
            <person name="Bellgard M.I."/>
        </authorList>
    </citation>
    <scope>NUCLEOTIDE SEQUENCE</scope>
    <source>
        <tissue evidence="1">Shoot tissue taken approximately 20 cm above the soil surface</tissue>
    </source>
</reference>
<name>A0A0A9AP47_ARUDO</name>
<evidence type="ECO:0000313" key="1">
    <source>
        <dbReference type="EMBL" id="JAD50690.1"/>
    </source>
</evidence>
<sequence>MITKKFARVRVQEPHTSSKYECCQMVWLERRMQRVI</sequence>
<protein>
    <submittedName>
        <fullName evidence="1">Uncharacterized protein</fullName>
    </submittedName>
</protein>
<reference evidence="1" key="1">
    <citation type="submission" date="2014-09" db="EMBL/GenBank/DDBJ databases">
        <authorList>
            <person name="Magalhaes I.L.F."/>
            <person name="Oliveira U."/>
            <person name="Santos F.R."/>
            <person name="Vidigal T.H.D.A."/>
            <person name="Brescovit A.D."/>
            <person name="Santos A.J."/>
        </authorList>
    </citation>
    <scope>NUCLEOTIDE SEQUENCE</scope>
    <source>
        <tissue evidence="1">Shoot tissue taken approximately 20 cm above the soil surface</tissue>
    </source>
</reference>
<dbReference type="AlphaFoldDB" id="A0A0A9AP47"/>
<dbReference type="EMBL" id="GBRH01247205">
    <property type="protein sequence ID" value="JAD50690.1"/>
    <property type="molecule type" value="Transcribed_RNA"/>
</dbReference>
<organism evidence="1">
    <name type="scientific">Arundo donax</name>
    <name type="common">Giant reed</name>
    <name type="synonym">Donax arundinaceus</name>
    <dbReference type="NCBI Taxonomy" id="35708"/>
    <lineage>
        <taxon>Eukaryota</taxon>
        <taxon>Viridiplantae</taxon>
        <taxon>Streptophyta</taxon>
        <taxon>Embryophyta</taxon>
        <taxon>Tracheophyta</taxon>
        <taxon>Spermatophyta</taxon>
        <taxon>Magnoliopsida</taxon>
        <taxon>Liliopsida</taxon>
        <taxon>Poales</taxon>
        <taxon>Poaceae</taxon>
        <taxon>PACMAD clade</taxon>
        <taxon>Arundinoideae</taxon>
        <taxon>Arundineae</taxon>
        <taxon>Arundo</taxon>
    </lineage>
</organism>
<proteinExistence type="predicted"/>
<accession>A0A0A9AP47</accession>